<sequence length="54" mass="6019">MFQIGSLLRREIISSIIPPLSIEVRNGDGSRQILAYYPCHPVVRSKKLSTHGAI</sequence>
<proteinExistence type="predicted"/>
<dbReference type="Proteomes" id="UP000324800">
    <property type="component" value="Unassembled WGS sequence"/>
</dbReference>
<gene>
    <name evidence="1" type="ORF">EZS28_036806</name>
</gene>
<dbReference type="AlphaFoldDB" id="A0A5J4U9U1"/>
<organism evidence="1 2">
    <name type="scientific">Streblomastix strix</name>
    <dbReference type="NCBI Taxonomy" id="222440"/>
    <lineage>
        <taxon>Eukaryota</taxon>
        <taxon>Metamonada</taxon>
        <taxon>Preaxostyla</taxon>
        <taxon>Oxymonadida</taxon>
        <taxon>Streblomastigidae</taxon>
        <taxon>Streblomastix</taxon>
    </lineage>
</organism>
<accession>A0A5J4U9U1</accession>
<comment type="caution">
    <text evidence="1">The sequence shown here is derived from an EMBL/GenBank/DDBJ whole genome shotgun (WGS) entry which is preliminary data.</text>
</comment>
<protein>
    <submittedName>
        <fullName evidence="1">Uncharacterized protein</fullName>
    </submittedName>
</protein>
<evidence type="ECO:0000313" key="1">
    <source>
        <dbReference type="EMBL" id="KAA6367666.1"/>
    </source>
</evidence>
<reference evidence="1 2" key="1">
    <citation type="submission" date="2019-03" db="EMBL/GenBank/DDBJ databases">
        <title>Single cell metagenomics reveals metabolic interactions within the superorganism composed of flagellate Streblomastix strix and complex community of Bacteroidetes bacteria on its surface.</title>
        <authorList>
            <person name="Treitli S.C."/>
            <person name="Kolisko M."/>
            <person name="Husnik F."/>
            <person name="Keeling P."/>
            <person name="Hampl V."/>
        </authorList>
    </citation>
    <scope>NUCLEOTIDE SEQUENCE [LARGE SCALE GENOMIC DNA]</scope>
    <source>
        <strain evidence="1">ST1C</strain>
    </source>
</reference>
<evidence type="ECO:0000313" key="2">
    <source>
        <dbReference type="Proteomes" id="UP000324800"/>
    </source>
</evidence>
<dbReference type="EMBL" id="SNRW01018103">
    <property type="protein sequence ID" value="KAA6367666.1"/>
    <property type="molecule type" value="Genomic_DNA"/>
</dbReference>
<name>A0A5J4U9U1_9EUKA</name>
<feature type="non-terminal residue" evidence="1">
    <location>
        <position position="54"/>
    </location>
</feature>